<keyword evidence="6" id="KW-1185">Reference proteome</keyword>
<dbReference type="SUPFAM" id="SSF56235">
    <property type="entry name" value="N-terminal nucleophile aminohydrolases (Ntn hydrolases)"/>
    <property type="match status" value="1"/>
</dbReference>
<gene>
    <name evidence="5" type="ORF">EDC18_10650</name>
</gene>
<dbReference type="Proteomes" id="UP000294902">
    <property type="component" value="Unassembled WGS sequence"/>
</dbReference>
<evidence type="ECO:0000313" key="6">
    <source>
        <dbReference type="Proteomes" id="UP000294902"/>
    </source>
</evidence>
<sequence length="356" mass="40229">MGEKISVKQGIPKSKITKFIIGLMAFIIVSAIVVLTLFRNELRTIASIRKISDRPIYEMTYYGDYAFDKYLETGAKTPEELLDFGRKNLAYGLFDVWTNGFDTRGCAAFIAQTPDGDVIMGRNFDYYPTMPAVLRTNSKTGHKSLSILSYAFFGWDNKTDDSKLKSKLMTLAAPYVIVDGINEKGLAVACLTLASSRAPVDEDKVSLFDSTILRLMLDKVGTVDEAIDLIQQYNVSLYNRSPSHYFFADATGHSAVVEFLYGEMKVTYKQGDYQIVTNFRIDSHPNPRNACSRYRGIDDFLLESKGIITVDEALNLLQEQAVPGLEEWSVVYNLTQKTMSLTVYEDYDTVYYYELD</sequence>
<comment type="similarity">
    <text evidence="1">Belongs to the peptidase C59 family.</text>
</comment>
<reference evidence="5 6" key="1">
    <citation type="submission" date="2019-03" db="EMBL/GenBank/DDBJ databases">
        <title>Genomic Encyclopedia of Type Strains, Phase IV (KMG-IV): sequencing the most valuable type-strain genomes for metagenomic binning, comparative biology and taxonomic classification.</title>
        <authorList>
            <person name="Goeker M."/>
        </authorList>
    </citation>
    <scope>NUCLEOTIDE SEQUENCE [LARGE SCALE GENOMIC DNA]</scope>
    <source>
        <strain evidence="5 6">DSM 24629</strain>
    </source>
</reference>
<evidence type="ECO:0000256" key="3">
    <source>
        <dbReference type="SAM" id="Phobius"/>
    </source>
</evidence>
<feature type="domain" description="Choloylglycine hydrolase/NAAA C-terminal" evidence="4">
    <location>
        <begin position="106"/>
        <end position="278"/>
    </location>
</feature>
<dbReference type="PANTHER" id="PTHR35527:SF2">
    <property type="entry name" value="HYDROLASE"/>
    <property type="match status" value="1"/>
</dbReference>
<dbReference type="InterPro" id="IPR052193">
    <property type="entry name" value="Peptidase_C59"/>
</dbReference>
<evidence type="ECO:0000313" key="5">
    <source>
        <dbReference type="EMBL" id="TCT14254.1"/>
    </source>
</evidence>
<organism evidence="5 6">
    <name type="scientific">Natranaerovirga pectinivora</name>
    <dbReference type="NCBI Taxonomy" id="682400"/>
    <lineage>
        <taxon>Bacteria</taxon>
        <taxon>Bacillati</taxon>
        <taxon>Bacillota</taxon>
        <taxon>Clostridia</taxon>
        <taxon>Lachnospirales</taxon>
        <taxon>Natranaerovirgaceae</taxon>
        <taxon>Natranaerovirga</taxon>
    </lineage>
</organism>
<evidence type="ECO:0000259" key="4">
    <source>
        <dbReference type="Pfam" id="PF02275"/>
    </source>
</evidence>
<dbReference type="Pfam" id="PF02275">
    <property type="entry name" value="CBAH"/>
    <property type="match status" value="1"/>
</dbReference>
<keyword evidence="2 5" id="KW-0378">Hydrolase</keyword>
<feature type="transmembrane region" description="Helical" evidence="3">
    <location>
        <begin position="20"/>
        <end position="38"/>
    </location>
</feature>
<evidence type="ECO:0000256" key="2">
    <source>
        <dbReference type="ARBA" id="ARBA00022801"/>
    </source>
</evidence>
<proteinExistence type="inferred from homology"/>
<comment type="caution">
    <text evidence="5">The sequence shown here is derived from an EMBL/GenBank/DDBJ whole genome shotgun (WGS) entry which is preliminary data.</text>
</comment>
<dbReference type="InterPro" id="IPR029055">
    <property type="entry name" value="Ntn_hydrolases_N"/>
</dbReference>
<dbReference type="AlphaFoldDB" id="A0A4R3MJ10"/>
<dbReference type="CDD" id="cd01935">
    <property type="entry name" value="Ntn_CGH_like"/>
    <property type="match status" value="1"/>
</dbReference>
<dbReference type="OrthoDB" id="8617387at2"/>
<keyword evidence="3" id="KW-0472">Membrane</keyword>
<dbReference type="RefSeq" id="WP_132252501.1">
    <property type="nucleotide sequence ID" value="NZ_SMAL01000006.1"/>
</dbReference>
<dbReference type="Gene3D" id="3.60.60.10">
    <property type="entry name" value="Penicillin V Acylase, Chain A"/>
    <property type="match status" value="1"/>
</dbReference>
<dbReference type="GO" id="GO:0016787">
    <property type="term" value="F:hydrolase activity"/>
    <property type="evidence" value="ECO:0007669"/>
    <property type="project" value="UniProtKB-KW"/>
</dbReference>
<keyword evidence="3" id="KW-0812">Transmembrane</keyword>
<dbReference type="EMBL" id="SMAL01000006">
    <property type="protein sequence ID" value="TCT14254.1"/>
    <property type="molecule type" value="Genomic_DNA"/>
</dbReference>
<protein>
    <submittedName>
        <fullName evidence="5">Linear amide C-N hydrolase (Choloylglycine hydrolase family)</fullName>
    </submittedName>
</protein>
<keyword evidence="3" id="KW-1133">Transmembrane helix</keyword>
<evidence type="ECO:0000256" key="1">
    <source>
        <dbReference type="ARBA" id="ARBA00006625"/>
    </source>
</evidence>
<name>A0A4R3MJ10_9FIRM</name>
<dbReference type="InterPro" id="IPR029132">
    <property type="entry name" value="CBAH/NAAA_C"/>
</dbReference>
<accession>A0A4R3MJ10</accession>
<dbReference type="PANTHER" id="PTHR35527">
    <property type="entry name" value="CHOLOYLGLYCINE HYDROLASE"/>
    <property type="match status" value="1"/>
</dbReference>